<dbReference type="Proteomes" id="UP000701341">
    <property type="component" value="Unassembled WGS sequence"/>
</dbReference>
<dbReference type="EMBL" id="JAAOZQ010000010">
    <property type="protein sequence ID" value="KAF7528522.1"/>
    <property type="molecule type" value="Genomic_DNA"/>
</dbReference>
<keyword evidence="2" id="KW-1185">Reference proteome</keyword>
<protein>
    <submittedName>
        <fullName evidence="1">Uncharacterized protein</fullName>
    </submittedName>
</protein>
<reference evidence="1" key="1">
    <citation type="submission" date="2020-02" db="EMBL/GenBank/DDBJ databases">
        <authorList>
            <person name="Lichtner F.J."/>
        </authorList>
    </citation>
    <scope>NUCLEOTIDE SEQUENCE</scope>
    <source>
        <strain evidence="1">G10</strain>
    </source>
</reference>
<proteinExistence type="predicted"/>
<dbReference type="PANTHER" id="PTHR38167:SF1">
    <property type="entry name" value="C2H2-TYPE DOMAIN-CONTAINING PROTEIN"/>
    <property type="match status" value="1"/>
</dbReference>
<evidence type="ECO:0000313" key="1">
    <source>
        <dbReference type="EMBL" id="KAF7528522.1"/>
    </source>
</evidence>
<name>A0A9P5GNS0_PENCR</name>
<accession>A0A9P5GNS0</accession>
<sequence length="206" mass="23276">MPVPEEEPDNLPLLLEAIKNQPIHRLEGILQDIVKHSQEGRKIATKWLLAVKNDVRSESAAPISPIAPVTSALLAKEESIACVPMTSRFENCIYCLEDFEVNQNSETSCKYHLGTYIPKAYLSVHGTDENVTNLRKEPDVVDEEYFKAEIAAGYDIDSDEYRLAWPEGFFYPCCGMGLTGNMCQVGWHKAADPDDRPRKRTRRGEF</sequence>
<evidence type="ECO:0000313" key="2">
    <source>
        <dbReference type="Proteomes" id="UP000701341"/>
    </source>
</evidence>
<gene>
    <name evidence="1" type="ORF">PCG10_000366</name>
</gene>
<comment type="caution">
    <text evidence="1">The sequence shown here is derived from an EMBL/GenBank/DDBJ whole genome shotgun (WGS) entry which is preliminary data.</text>
</comment>
<dbReference type="AlphaFoldDB" id="A0A9P5GNS0"/>
<dbReference type="PANTHER" id="PTHR38167">
    <property type="entry name" value="C2H2-TYPE DOMAIN-CONTAINING PROTEIN"/>
    <property type="match status" value="1"/>
</dbReference>
<organism evidence="1 2">
    <name type="scientific">Penicillium crustosum</name>
    <name type="common">Blue mold fungus</name>
    <dbReference type="NCBI Taxonomy" id="36656"/>
    <lineage>
        <taxon>Eukaryota</taxon>
        <taxon>Fungi</taxon>
        <taxon>Dikarya</taxon>
        <taxon>Ascomycota</taxon>
        <taxon>Pezizomycotina</taxon>
        <taxon>Eurotiomycetes</taxon>
        <taxon>Eurotiomycetidae</taxon>
        <taxon>Eurotiales</taxon>
        <taxon>Aspergillaceae</taxon>
        <taxon>Penicillium</taxon>
    </lineage>
</organism>